<dbReference type="EMBL" id="AAXW01000002">
    <property type="protein sequence ID" value="EAZ93789.1"/>
    <property type="molecule type" value="Genomic_DNA"/>
</dbReference>
<comment type="caution">
    <text evidence="1">The sequence shown here is derived from an EMBL/GenBank/DDBJ whole genome shotgun (WGS) entry which is preliminary data.</text>
</comment>
<accession>A3IJ07</accession>
<sequence>MIVTEYLTISSTNGNFCLLICPISP</sequence>
<evidence type="ECO:0000313" key="1">
    <source>
        <dbReference type="EMBL" id="EAZ93789.1"/>
    </source>
</evidence>
<keyword evidence="2" id="KW-1185">Reference proteome</keyword>
<evidence type="ECO:0000313" key="2">
    <source>
        <dbReference type="Proteomes" id="UP000003781"/>
    </source>
</evidence>
<reference evidence="1 2" key="1">
    <citation type="submission" date="2007-03" db="EMBL/GenBank/DDBJ databases">
        <authorList>
            <person name="Stal L."/>
            <person name="Ferriera S."/>
            <person name="Johnson J."/>
            <person name="Kravitz S."/>
            <person name="Beeson K."/>
            <person name="Sutton G."/>
            <person name="Rogers Y.-H."/>
            <person name="Friedman R."/>
            <person name="Frazier M."/>
            <person name="Venter J.C."/>
        </authorList>
    </citation>
    <scope>NUCLEOTIDE SEQUENCE [LARGE SCALE GENOMIC DNA]</scope>
    <source>
        <strain evidence="1 2">CCY0110</strain>
    </source>
</reference>
<dbReference type="AlphaFoldDB" id="A3IJ07"/>
<gene>
    <name evidence="1" type="ORF">CY0110_18377</name>
</gene>
<proteinExistence type="predicted"/>
<organism evidence="1 2">
    <name type="scientific">Crocosphaera chwakensis CCY0110</name>
    <dbReference type="NCBI Taxonomy" id="391612"/>
    <lineage>
        <taxon>Bacteria</taxon>
        <taxon>Bacillati</taxon>
        <taxon>Cyanobacteriota</taxon>
        <taxon>Cyanophyceae</taxon>
        <taxon>Oscillatoriophycideae</taxon>
        <taxon>Chroococcales</taxon>
        <taxon>Aphanothecaceae</taxon>
        <taxon>Crocosphaera</taxon>
        <taxon>Crocosphaera chwakensis</taxon>
    </lineage>
</organism>
<protein>
    <submittedName>
        <fullName evidence="1">Uncharacterized protein</fullName>
    </submittedName>
</protein>
<name>A3IJ07_9CHRO</name>
<dbReference type="Proteomes" id="UP000003781">
    <property type="component" value="Unassembled WGS sequence"/>
</dbReference>